<organism evidence="7 8">
    <name type="scientific">Paenibacillus albidus</name>
    <dbReference type="NCBI Taxonomy" id="2041023"/>
    <lineage>
        <taxon>Bacteria</taxon>
        <taxon>Bacillati</taxon>
        <taxon>Bacillota</taxon>
        <taxon>Bacilli</taxon>
        <taxon>Bacillales</taxon>
        <taxon>Paenibacillaceae</taxon>
        <taxon>Paenibacillus</taxon>
    </lineage>
</organism>
<protein>
    <submittedName>
        <fullName evidence="7">RNA polymerase subunit sigma-24</fullName>
    </submittedName>
</protein>
<evidence type="ECO:0000313" key="8">
    <source>
        <dbReference type="Proteomes" id="UP000637643"/>
    </source>
</evidence>
<dbReference type="Pfam" id="PF08281">
    <property type="entry name" value="Sigma70_r4_2"/>
    <property type="match status" value="1"/>
</dbReference>
<dbReference type="CDD" id="cd06171">
    <property type="entry name" value="Sigma70_r4"/>
    <property type="match status" value="1"/>
</dbReference>
<evidence type="ECO:0000256" key="3">
    <source>
        <dbReference type="ARBA" id="ARBA00023082"/>
    </source>
</evidence>
<dbReference type="InterPro" id="IPR013324">
    <property type="entry name" value="RNA_pol_sigma_r3/r4-like"/>
</dbReference>
<dbReference type="PANTHER" id="PTHR43133:SF51">
    <property type="entry name" value="RNA POLYMERASE SIGMA FACTOR"/>
    <property type="match status" value="1"/>
</dbReference>
<dbReference type="SUPFAM" id="SSF88946">
    <property type="entry name" value="Sigma2 domain of RNA polymerase sigma factors"/>
    <property type="match status" value="1"/>
</dbReference>
<dbReference type="InterPro" id="IPR036388">
    <property type="entry name" value="WH-like_DNA-bd_sf"/>
</dbReference>
<keyword evidence="2" id="KW-0805">Transcription regulation</keyword>
<dbReference type="Gene3D" id="1.10.10.10">
    <property type="entry name" value="Winged helix-like DNA-binding domain superfamily/Winged helix DNA-binding domain"/>
    <property type="match status" value="1"/>
</dbReference>
<keyword evidence="3" id="KW-0731">Sigma factor</keyword>
<accession>A0A917FIT1</accession>
<dbReference type="SUPFAM" id="SSF88659">
    <property type="entry name" value="Sigma3 and sigma4 domains of RNA polymerase sigma factors"/>
    <property type="match status" value="1"/>
</dbReference>
<gene>
    <name evidence="7" type="ORF">GCM10010912_32320</name>
</gene>
<evidence type="ECO:0000256" key="1">
    <source>
        <dbReference type="ARBA" id="ARBA00010641"/>
    </source>
</evidence>
<reference evidence="7" key="2">
    <citation type="submission" date="2020-09" db="EMBL/GenBank/DDBJ databases">
        <authorList>
            <person name="Sun Q."/>
            <person name="Zhou Y."/>
        </authorList>
    </citation>
    <scope>NUCLEOTIDE SEQUENCE</scope>
    <source>
        <strain evidence="7">CGMCC 1.16134</strain>
    </source>
</reference>
<dbReference type="EMBL" id="BMKR01000012">
    <property type="protein sequence ID" value="GGF84678.1"/>
    <property type="molecule type" value="Genomic_DNA"/>
</dbReference>
<feature type="domain" description="RNA polymerase sigma-70 region 2" evidence="5">
    <location>
        <begin position="24"/>
        <end position="92"/>
    </location>
</feature>
<feature type="domain" description="RNA polymerase sigma factor 70 region 4 type 2" evidence="6">
    <location>
        <begin position="112"/>
        <end position="162"/>
    </location>
</feature>
<dbReference type="InterPro" id="IPR007627">
    <property type="entry name" value="RNA_pol_sigma70_r2"/>
</dbReference>
<dbReference type="Pfam" id="PF04542">
    <property type="entry name" value="Sigma70_r2"/>
    <property type="match status" value="1"/>
</dbReference>
<keyword evidence="4" id="KW-0804">Transcription</keyword>
<comment type="caution">
    <text evidence="7">The sequence shown here is derived from an EMBL/GenBank/DDBJ whole genome shotgun (WGS) entry which is preliminary data.</text>
</comment>
<proteinExistence type="inferred from homology"/>
<dbReference type="InterPro" id="IPR014284">
    <property type="entry name" value="RNA_pol_sigma-70_dom"/>
</dbReference>
<evidence type="ECO:0000256" key="4">
    <source>
        <dbReference type="ARBA" id="ARBA00023163"/>
    </source>
</evidence>
<dbReference type="GO" id="GO:0006352">
    <property type="term" value="P:DNA-templated transcription initiation"/>
    <property type="evidence" value="ECO:0007669"/>
    <property type="project" value="InterPro"/>
</dbReference>
<dbReference type="RefSeq" id="WP_189026549.1">
    <property type="nucleotide sequence ID" value="NZ_BMKR01000012.1"/>
</dbReference>
<comment type="similarity">
    <text evidence="1">Belongs to the sigma-70 factor family. ECF subfamily.</text>
</comment>
<evidence type="ECO:0000259" key="5">
    <source>
        <dbReference type="Pfam" id="PF04542"/>
    </source>
</evidence>
<dbReference type="GO" id="GO:0003677">
    <property type="term" value="F:DNA binding"/>
    <property type="evidence" value="ECO:0007669"/>
    <property type="project" value="InterPro"/>
</dbReference>
<dbReference type="AlphaFoldDB" id="A0A917FIT1"/>
<keyword evidence="8" id="KW-1185">Reference proteome</keyword>
<evidence type="ECO:0000256" key="2">
    <source>
        <dbReference type="ARBA" id="ARBA00023015"/>
    </source>
</evidence>
<dbReference type="GO" id="GO:0016987">
    <property type="term" value="F:sigma factor activity"/>
    <property type="evidence" value="ECO:0007669"/>
    <property type="project" value="UniProtKB-KW"/>
</dbReference>
<evidence type="ECO:0000313" key="7">
    <source>
        <dbReference type="EMBL" id="GGF84678.1"/>
    </source>
</evidence>
<reference evidence="7" key="1">
    <citation type="journal article" date="2014" name="Int. J. Syst. Evol. Microbiol.">
        <title>Complete genome sequence of Corynebacterium casei LMG S-19264T (=DSM 44701T), isolated from a smear-ripened cheese.</title>
        <authorList>
            <consortium name="US DOE Joint Genome Institute (JGI-PGF)"/>
            <person name="Walter F."/>
            <person name="Albersmeier A."/>
            <person name="Kalinowski J."/>
            <person name="Ruckert C."/>
        </authorList>
    </citation>
    <scope>NUCLEOTIDE SEQUENCE</scope>
    <source>
        <strain evidence="7">CGMCC 1.16134</strain>
    </source>
</reference>
<name>A0A917FIT1_9BACL</name>
<dbReference type="Proteomes" id="UP000637643">
    <property type="component" value="Unassembled WGS sequence"/>
</dbReference>
<dbReference type="PANTHER" id="PTHR43133">
    <property type="entry name" value="RNA POLYMERASE ECF-TYPE SIGMA FACTO"/>
    <property type="match status" value="1"/>
</dbReference>
<dbReference type="InterPro" id="IPR039425">
    <property type="entry name" value="RNA_pol_sigma-70-like"/>
</dbReference>
<sequence length="177" mass="20396">MDSQEQETWVKRAQKGDKDAFIHLVQTLEMPLYNVAKSILKKDEDCANAMQESVLRAYKGLTSLEHTRYFKTWLFRILINECNIILRKRARTVAMAEPPASIGGAAEADHIDLRDSIDHLDETSRTIVILHYYQDLPLQQIADILEMSGSAVKTRLHRARKILYQSLADPVERKLYL</sequence>
<dbReference type="InterPro" id="IPR013249">
    <property type="entry name" value="RNA_pol_sigma70_r4_t2"/>
</dbReference>
<dbReference type="InterPro" id="IPR013325">
    <property type="entry name" value="RNA_pol_sigma_r2"/>
</dbReference>
<dbReference type="NCBIfam" id="TIGR02937">
    <property type="entry name" value="sigma70-ECF"/>
    <property type="match status" value="1"/>
</dbReference>
<dbReference type="Gene3D" id="1.10.1740.10">
    <property type="match status" value="1"/>
</dbReference>
<evidence type="ECO:0000259" key="6">
    <source>
        <dbReference type="Pfam" id="PF08281"/>
    </source>
</evidence>